<sequence>MLQHLQLEPFATPANCAACRTSIRQGSQSFYIASLLLPVEIREPAYAVYAFCRMADDLIDREAGGTAAIHELGWMLDRIYGGRPGPHFVERGFADVVSAFAIPRAVPEALIEGMAWDAAGKRYDTLDDLTAYAVRVAGTVGFMMTLVMDRRDPQVLARACDLGVAMQLTNIARDIGEDAGNGRLYMPVSWLRETGIDPEAWMASPRYLPEIRSVVDRLLVEADRLYLRSLSGIAALPGSCRVGINVARLLYRGIGRQIANGVNPVTSRAVTTWPQKLRLVGEAIASPVADRTGLAEPAVAQATFLIDAVAAMPAPRRAPTLPPWWDVKSRSIRMIQLLDGFSARAAAVETANRNRPLLIRHESKFESGK</sequence>
<accession>A0A6M7WTB5</accession>
<evidence type="ECO:0000313" key="3">
    <source>
        <dbReference type="Proteomes" id="UP000503017"/>
    </source>
</evidence>
<dbReference type="SMR" id="A0A6M7WTB5"/>
<dbReference type="Pfam" id="PF00494">
    <property type="entry name" value="SQS_PSY"/>
    <property type="match status" value="1"/>
</dbReference>
<name>A0A6M7WTB5_RHILI</name>
<dbReference type="GO" id="GO:0051996">
    <property type="term" value="F:squalene synthase [NAD(P)H] activity"/>
    <property type="evidence" value="ECO:0007669"/>
    <property type="project" value="InterPro"/>
</dbReference>
<gene>
    <name evidence="2" type="ORF">EB235_30625</name>
</gene>
<dbReference type="SFLD" id="SFLDG01212">
    <property type="entry name" value="Phytoene_synthase_like"/>
    <property type="match status" value="1"/>
</dbReference>
<dbReference type="PROSITE" id="PS01044">
    <property type="entry name" value="SQUALEN_PHYTOEN_SYN_1"/>
    <property type="match status" value="1"/>
</dbReference>
<reference evidence="2 3" key="1">
    <citation type="submission" date="2018-10" db="EMBL/GenBank/DDBJ databases">
        <authorList>
            <person name="Perry B.J."/>
            <person name="Sullivan J.T."/>
            <person name="Murphy R.J.T."/>
            <person name="Ramsay J.P."/>
            <person name="Ronson C.W."/>
        </authorList>
    </citation>
    <scope>NUCLEOTIDE SEQUENCE [LARGE SCALE GENOMIC DNA]</scope>
    <source>
        <strain evidence="2 3">R88b</strain>
    </source>
</reference>
<dbReference type="GO" id="GO:0016117">
    <property type="term" value="P:carotenoid biosynthetic process"/>
    <property type="evidence" value="ECO:0007669"/>
    <property type="project" value="UniProtKB-ARBA"/>
</dbReference>
<dbReference type="Proteomes" id="UP000503017">
    <property type="component" value="Chromosome"/>
</dbReference>
<protein>
    <submittedName>
        <fullName evidence="2">Phytoene/squalene synthase family protein</fullName>
    </submittedName>
</protein>
<organism evidence="2 3">
    <name type="scientific">Mesorhizobium loti R88b</name>
    <dbReference type="NCBI Taxonomy" id="935548"/>
    <lineage>
        <taxon>Bacteria</taxon>
        <taxon>Pseudomonadati</taxon>
        <taxon>Pseudomonadota</taxon>
        <taxon>Alphaproteobacteria</taxon>
        <taxon>Hyphomicrobiales</taxon>
        <taxon>Phyllobacteriaceae</taxon>
        <taxon>Mesorhizobium</taxon>
    </lineage>
</organism>
<dbReference type="Gene3D" id="1.10.600.10">
    <property type="entry name" value="Farnesyl Diphosphate Synthase"/>
    <property type="match status" value="1"/>
</dbReference>
<evidence type="ECO:0000256" key="1">
    <source>
        <dbReference type="ARBA" id="ARBA00022679"/>
    </source>
</evidence>
<dbReference type="GO" id="GO:0004311">
    <property type="term" value="F:geranylgeranyl diphosphate synthase activity"/>
    <property type="evidence" value="ECO:0007669"/>
    <property type="project" value="InterPro"/>
</dbReference>
<dbReference type="InterPro" id="IPR033904">
    <property type="entry name" value="Trans_IPPS_HH"/>
</dbReference>
<dbReference type="SFLD" id="SFLDS00005">
    <property type="entry name" value="Isoprenoid_Synthase_Type_I"/>
    <property type="match status" value="1"/>
</dbReference>
<evidence type="ECO:0000313" key="2">
    <source>
        <dbReference type="EMBL" id="QKD05307.1"/>
    </source>
</evidence>
<dbReference type="PROSITE" id="PS01045">
    <property type="entry name" value="SQUALEN_PHYTOEN_SYN_2"/>
    <property type="match status" value="1"/>
</dbReference>
<dbReference type="PANTHER" id="PTHR31480">
    <property type="entry name" value="BIFUNCTIONAL LYCOPENE CYCLASE/PHYTOENE SYNTHASE"/>
    <property type="match status" value="1"/>
</dbReference>
<proteinExistence type="predicted"/>
<dbReference type="CDD" id="cd00683">
    <property type="entry name" value="Trans_IPPS_HH"/>
    <property type="match status" value="1"/>
</dbReference>
<dbReference type="InterPro" id="IPR019845">
    <property type="entry name" value="Squalene/phytoene_synthase_CS"/>
</dbReference>
<dbReference type="InterPro" id="IPR008949">
    <property type="entry name" value="Isoprenoid_synthase_dom_sf"/>
</dbReference>
<keyword evidence="1" id="KW-0808">Transferase</keyword>
<dbReference type="SFLD" id="SFLDG01018">
    <property type="entry name" value="Squalene/Phytoene_Synthase_Lik"/>
    <property type="match status" value="1"/>
</dbReference>
<dbReference type="AlphaFoldDB" id="A0A6M7WTB5"/>
<dbReference type="EMBL" id="CP033367">
    <property type="protein sequence ID" value="QKD05307.1"/>
    <property type="molecule type" value="Genomic_DNA"/>
</dbReference>
<dbReference type="InterPro" id="IPR002060">
    <property type="entry name" value="Squ/phyt_synthse"/>
</dbReference>
<dbReference type="InterPro" id="IPR044843">
    <property type="entry name" value="Trans_IPPS_bact-type"/>
</dbReference>
<dbReference type="SUPFAM" id="SSF48576">
    <property type="entry name" value="Terpenoid synthases"/>
    <property type="match status" value="1"/>
</dbReference>
<dbReference type="RefSeq" id="WP_032926000.1">
    <property type="nucleotide sequence ID" value="NZ_CP033367.1"/>
</dbReference>